<dbReference type="FunFam" id="3.40.50.720:FF:000084">
    <property type="entry name" value="Short-chain dehydrogenase reductase"/>
    <property type="match status" value="1"/>
</dbReference>
<dbReference type="OrthoDB" id="9804104at2"/>
<reference evidence="3" key="1">
    <citation type="submission" date="2009-08" db="EMBL/GenBank/DDBJ databases">
        <title>The complete genome of Chitinophaga pinensis DSM 2588.</title>
        <authorList>
            <consortium name="US DOE Joint Genome Institute (JGI-PGF)"/>
            <person name="Lucas S."/>
            <person name="Copeland A."/>
            <person name="Lapidus A."/>
            <person name="Glavina del Rio T."/>
            <person name="Dalin E."/>
            <person name="Tice H."/>
            <person name="Bruce D."/>
            <person name="Goodwin L."/>
            <person name="Pitluck S."/>
            <person name="Kyrpides N."/>
            <person name="Mavromatis K."/>
            <person name="Ivanova N."/>
            <person name="Mikhailova N."/>
            <person name="Sims D."/>
            <person name="Meinche L."/>
            <person name="Brettin T."/>
            <person name="Detter J.C."/>
            <person name="Han C."/>
            <person name="Larimer F."/>
            <person name="Land M."/>
            <person name="Hauser L."/>
            <person name="Markowitz V."/>
            <person name="Cheng J.-F."/>
            <person name="Hugenholtz P."/>
            <person name="Woyke T."/>
            <person name="Wu D."/>
            <person name="Spring S."/>
            <person name="Klenk H.-P."/>
            <person name="Eisen J.A."/>
        </authorList>
    </citation>
    <scope>NUCLEOTIDE SEQUENCE [LARGE SCALE GENOMIC DNA]</scope>
    <source>
        <strain evidence="3">ATCC 43595 / DSM 2588 / LMG 13176 / NBRC 15968 / NCIMB 11800 / UQM 2034</strain>
    </source>
</reference>
<dbReference type="PANTHER" id="PTHR43943">
    <property type="entry name" value="DEHYDROGENASE/REDUCTASE (SDR FAMILY) MEMBER 4"/>
    <property type="match status" value="1"/>
</dbReference>
<evidence type="ECO:0000313" key="3">
    <source>
        <dbReference type="Proteomes" id="UP000002215"/>
    </source>
</evidence>
<dbReference type="Gene3D" id="3.40.50.720">
    <property type="entry name" value="NAD(P)-binding Rossmann-like Domain"/>
    <property type="match status" value="1"/>
</dbReference>
<dbReference type="InterPro" id="IPR020904">
    <property type="entry name" value="Sc_DH/Rdtase_CS"/>
</dbReference>
<comment type="similarity">
    <text evidence="1">Belongs to the short-chain dehydrogenases/reductases (SDR) family.</text>
</comment>
<dbReference type="InterPro" id="IPR036291">
    <property type="entry name" value="NAD(P)-bd_dom_sf"/>
</dbReference>
<protein>
    <submittedName>
        <fullName evidence="2">Short-chain dehydrogenase/reductase SDR</fullName>
    </submittedName>
</protein>
<evidence type="ECO:0000313" key="2">
    <source>
        <dbReference type="EMBL" id="ACU60370.1"/>
    </source>
</evidence>
<dbReference type="AlphaFoldDB" id="A0A979G3W9"/>
<dbReference type="SUPFAM" id="SSF51735">
    <property type="entry name" value="NAD(P)-binding Rossmann-fold domains"/>
    <property type="match status" value="1"/>
</dbReference>
<dbReference type="CDD" id="cd05233">
    <property type="entry name" value="SDR_c"/>
    <property type="match status" value="1"/>
</dbReference>
<dbReference type="Pfam" id="PF13561">
    <property type="entry name" value="adh_short_C2"/>
    <property type="match status" value="1"/>
</dbReference>
<proteinExistence type="inferred from homology"/>
<accession>A0A979G3W9</accession>
<reference evidence="2 3" key="2">
    <citation type="journal article" date="2010" name="Stand. Genomic Sci.">
        <title>Complete genome sequence of Chitinophaga pinensis type strain (UQM 2034).</title>
        <authorList>
            <person name="Glavina Del Rio T."/>
            <person name="Abt B."/>
            <person name="Spring S."/>
            <person name="Lapidus A."/>
            <person name="Nolan M."/>
            <person name="Tice H."/>
            <person name="Copeland A."/>
            <person name="Cheng J.F."/>
            <person name="Chen F."/>
            <person name="Bruce D."/>
            <person name="Goodwin L."/>
            <person name="Pitluck S."/>
            <person name="Ivanova N."/>
            <person name="Mavromatis K."/>
            <person name="Mikhailova N."/>
            <person name="Pati A."/>
            <person name="Chen A."/>
            <person name="Palaniappan K."/>
            <person name="Land M."/>
            <person name="Hauser L."/>
            <person name="Chang Y.J."/>
            <person name="Jeffries C.D."/>
            <person name="Chain P."/>
            <person name="Saunders E."/>
            <person name="Detter J.C."/>
            <person name="Brettin T."/>
            <person name="Rohde M."/>
            <person name="Goker M."/>
            <person name="Bristow J."/>
            <person name="Eisen J.A."/>
            <person name="Markowitz V."/>
            <person name="Hugenholtz P."/>
            <person name="Kyrpides N.C."/>
            <person name="Klenk H.P."/>
            <person name="Lucas S."/>
        </authorList>
    </citation>
    <scope>NUCLEOTIDE SEQUENCE [LARGE SCALE GENOMIC DNA]</scope>
    <source>
        <strain evidence="3">ATCC 43595 / DSM 2588 / LMG 13176 / NBRC 15968 / NCIMB 11800 / UQM 2034</strain>
    </source>
</reference>
<dbReference type="Proteomes" id="UP000002215">
    <property type="component" value="Chromosome"/>
</dbReference>
<dbReference type="EMBL" id="CP001699">
    <property type="protein sequence ID" value="ACU60370.1"/>
    <property type="molecule type" value="Genomic_DNA"/>
</dbReference>
<sequence>MRLKNKVAVITGGNSGIGFGIAKEYAAEGAVGTIVGRNEETLKSAVAALGDQFIGIRCDVTKLDELTGMFAETAQKFGKLDVLVVNAGGAIGAGTAGNLADVTEDSFDKIMNLNLKSVFFTVQKALPYLKDGASVVMIGSLAAHKPLDGLTTYGGAKAAVVNFARSFSKDLANRKIRVNILSPGTIDTPVFEKFGIPTDIAMELKQHVGTSNLVQRIGLPSEMGKVAVFLGSDDSSFVIGQEIVADGGVYHF</sequence>
<name>A0A979G3W9_CHIPD</name>
<dbReference type="RefSeq" id="WP_012790546.1">
    <property type="nucleotide sequence ID" value="NC_013132.1"/>
</dbReference>
<dbReference type="PROSITE" id="PS00061">
    <property type="entry name" value="ADH_SHORT"/>
    <property type="match status" value="1"/>
</dbReference>
<gene>
    <name evidence="2" type="ordered locus">Cpin_2891</name>
</gene>
<dbReference type="PRINTS" id="PR00081">
    <property type="entry name" value="GDHRDH"/>
</dbReference>
<dbReference type="PANTHER" id="PTHR43943:SF2">
    <property type="entry name" value="DEHYDROGENASE_REDUCTASE 4"/>
    <property type="match status" value="1"/>
</dbReference>
<dbReference type="KEGG" id="cpi:Cpin_2891"/>
<dbReference type="PRINTS" id="PR00080">
    <property type="entry name" value="SDRFAMILY"/>
</dbReference>
<dbReference type="InterPro" id="IPR002347">
    <property type="entry name" value="SDR_fam"/>
</dbReference>
<organism evidence="2 3">
    <name type="scientific">Chitinophaga pinensis (strain ATCC 43595 / DSM 2588 / LMG 13176 / NBRC 15968 / NCIMB 11800 / UQM 2034)</name>
    <dbReference type="NCBI Taxonomy" id="485918"/>
    <lineage>
        <taxon>Bacteria</taxon>
        <taxon>Pseudomonadati</taxon>
        <taxon>Bacteroidota</taxon>
        <taxon>Chitinophagia</taxon>
        <taxon>Chitinophagales</taxon>
        <taxon>Chitinophagaceae</taxon>
        <taxon>Chitinophaga</taxon>
    </lineage>
</organism>
<evidence type="ECO:0000256" key="1">
    <source>
        <dbReference type="ARBA" id="ARBA00006484"/>
    </source>
</evidence>